<comment type="subcellular location">
    <subcellularLocation>
        <location evidence="1">Endomembrane system</location>
        <topology evidence="1">Multi-pass membrane protein</topology>
    </subcellularLocation>
</comment>
<evidence type="ECO:0000256" key="1">
    <source>
        <dbReference type="ARBA" id="ARBA00004127"/>
    </source>
</evidence>
<evidence type="ECO:0000256" key="3">
    <source>
        <dbReference type="ARBA" id="ARBA00022989"/>
    </source>
</evidence>
<sequence>MDSATQTPKPEALNRDGLWPMPPGPPHEEQHIAEREVVRDLVGGAADGLVVPFAVVAVLAGVAAPAAVPAGVAAAVAGGVALGLGRYLAARAETEHYAAERRREEEETVEYEDRERWEVAAILHRYGVRGDALRLAVDSICSDTKRWVDFMMRFELDLKEPEPVRAARGAATAGAAAAVAGLLPVLPFLGGGAPGHALMV</sequence>
<keyword evidence="4" id="KW-0472">Membrane</keyword>
<accession>A0A9X9WNU7</accession>
<dbReference type="PANTHER" id="PTHR31851">
    <property type="entry name" value="FE(2+)/MN(2+) TRANSPORTER PCL1"/>
    <property type="match status" value="1"/>
</dbReference>
<dbReference type="AlphaFoldDB" id="A0A9X9WNU7"/>
<comment type="caution">
    <text evidence="6">The sequence shown here is derived from an EMBL/GenBank/DDBJ whole genome shotgun (WGS) entry which is preliminary data.</text>
</comment>
<name>A0A9X9WNU7_9PROT</name>
<evidence type="ECO:0000256" key="2">
    <source>
        <dbReference type="ARBA" id="ARBA00022692"/>
    </source>
</evidence>
<reference evidence="6" key="1">
    <citation type="submission" date="2020-01" db="EMBL/GenBank/DDBJ databases">
        <authorList>
            <person name="Rat A."/>
        </authorList>
    </citation>
    <scope>NUCLEOTIDE SEQUENCE</scope>
    <source>
        <strain evidence="6">LMG 31161</strain>
    </source>
</reference>
<dbReference type="Proteomes" id="UP001138708">
    <property type="component" value="Unassembled WGS sequence"/>
</dbReference>
<dbReference type="RefSeq" id="WP_211844128.1">
    <property type="nucleotide sequence ID" value="NZ_JAAEDK010000074.1"/>
</dbReference>
<evidence type="ECO:0000313" key="7">
    <source>
        <dbReference type="Proteomes" id="UP001138708"/>
    </source>
</evidence>
<gene>
    <name evidence="6" type="ORF">GXW75_22325</name>
</gene>
<reference evidence="6" key="2">
    <citation type="journal article" date="2021" name="Syst. Appl. Microbiol.">
        <title>Roseomonas hellenica sp. nov., isolated from roots of wild-growing Alkanna tinctoria.</title>
        <authorList>
            <person name="Rat A."/>
            <person name="Naranjo H.D."/>
            <person name="Lebbe L."/>
            <person name="Cnockaert M."/>
            <person name="Krigas N."/>
            <person name="Grigoriadou K."/>
            <person name="Maloupa E."/>
            <person name="Willems A."/>
        </authorList>
    </citation>
    <scope>NUCLEOTIDE SEQUENCE</scope>
    <source>
        <strain evidence="6">LMG 31161</strain>
    </source>
</reference>
<feature type="region of interest" description="Disordered" evidence="5">
    <location>
        <begin position="1"/>
        <end position="28"/>
    </location>
</feature>
<evidence type="ECO:0000256" key="5">
    <source>
        <dbReference type="SAM" id="MobiDB-lite"/>
    </source>
</evidence>
<proteinExistence type="predicted"/>
<evidence type="ECO:0000256" key="4">
    <source>
        <dbReference type="ARBA" id="ARBA00023136"/>
    </source>
</evidence>
<keyword evidence="2" id="KW-0812">Transmembrane</keyword>
<dbReference type="Pfam" id="PF01988">
    <property type="entry name" value="VIT1"/>
    <property type="match status" value="1"/>
</dbReference>
<keyword evidence="3" id="KW-1133">Transmembrane helix</keyword>
<dbReference type="GO" id="GO:0005384">
    <property type="term" value="F:manganese ion transmembrane transporter activity"/>
    <property type="evidence" value="ECO:0007669"/>
    <property type="project" value="InterPro"/>
</dbReference>
<evidence type="ECO:0000313" key="6">
    <source>
        <dbReference type="EMBL" id="MBR0662007.1"/>
    </source>
</evidence>
<dbReference type="EMBL" id="JAAEDK010000074">
    <property type="protein sequence ID" value="MBR0662007.1"/>
    <property type="molecule type" value="Genomic_DNA"/>
</dbReference>
<organism evidence="6 7">
    <name type="scientific">Neoroseomonas oryzicola</name>
    <dbReference type="NCBI Taxonomy" id="535904"/>
    <lineage>
        <taxon>Bacteria</taxon>
        <taxon>Pseudomonadati</taxon>
        <taxon>Pseudomonadota</taxon>
        <taxon>Alphaproteobacteria</taxon>
        <taxon>Acetobacterales</taxon>
        <taxon>Acetobacteraceae</taxon>
        <taxon>Neoroseomonas</taxon>
    </lineage>
</organism>
<feature type="non-terminal residue" evidence="6">
    <location>
        <position position="200"/>
    </location>
</feature>
<dbReference type="GO" id="GO:0012505">
    <property type="term" value="C:endomembrane system"/>
    <property type="evidence" value="ECO:0007669"/>
    <property type="project" value="UniProtKB-SubCell"/>
</dbReference>
<protein>
    <submittedName>
        <fullName evidence="6">Uncharacterized protein</fullName>
    </submittedName>
</protein>
<dbReference type="GO" id="GO:0030026">
    <property type="term" value="P:intracellular manganese ion homeostasis"/>
    <property type="evidence" value="ECO:0007669"/>
    <property type="project" value="InterPro"/>
</dbReference>
<dbReference type="InterPro" id="IPR008217">
    <property type="entry name" value="Ccc1_fam"/>
</dbReference>